<organism evidence="1 2">
    <name type="scientific">Rhodospira trueperi</name>
    <dbReference type="NCBI Taxonomy" id="69960"/>
    <lineage>
        <taxon>Bacteria</taxon>
        <taxon>Pseudomonadati</taxon>
        <taxon>Pseudomonadota</taxon>
        <taxon>Alphaproteobacteria</taxon>
        <taxon>Rhodospirillales</taxon>
        <taxon>Rhodospirillaceae</taxon>
        <taxon>Rhodospira</taxon>
    </lineage>
</organism>
<accession>A0A1G7EIA3</accession>
<reference evidence="1 2" key="1">
    <citation type="submission" date="2016-10" db="EMBL/GenBank/DDBJ databases">
        <authorList>
            <person name="de Groot N.N."/>
        </authorList>
    </citation>
    <scope>NUCLEOTIDE SEQUENCE [LARGE SCALE GENOMIC DNA]</scope>
    <source>
        <strain evidence="1 2">ATCC 700224</strain>
    </source>
</reference>
<dbReference type="STRING" id="69960.SAMN05421720_10973"/>
<protein>
    <submittedName>
        <fullName evidence="1">Uncharacterized protein</fullName>
    </submittedName>
</protein>
<gene>
    <name evidence="1" type="ORF">SAMN05421720_10973</name>
</gene>
<proteinExistence type="predicted"/>
<evidence type="ECO:0000313" key="2">
    <source>
        <dbReference type="Proteomes" id="UP000199412"/>
    </source>
</evidence>
<sequence length="57" mass="6349">MDEDGEEVLLIRTAMTKDTTENDFSGRFSGLTGRVRDALGEDRRGVFPVIRPIEAHA</sequence>
<keyword evidence="2" id="KW-1185">Reference proteome</keyword>
<dbReference type="AlphaFoldDB" id="A0A1G7EIA3"/>
<evidence type="ECO:0000313" key="1">
    <source>
        <dbReference type="EMBL" id="SDE63156.1"/>
    </source>
</evidence>
<name>A0A1G7EIA3_9PROT</name>
<dbReference type="EMBL" id="FNAP01000009">
    <property type="protein sequence ID" value="SDE63156.1"/>
    <property type="molecule type" value="Genomic_DNA"/>
</dbReference>
<dbReference type="Proteomes" id="UP000199412">
    <property type="component" value="Unassembled WGS sequence"/>
</dbReference>